<evidence type="ECO:0000256" key="9">
    <source>
        <dbReference type="ARBA" id="ARBA00023128"/>
    </source>
</evidence>
<comment type="similarity">
    <text evidence="2 14">Belongs to the ATPase protein 8 family.</text>
</comment>
<organism evidence="16">
    <name type="scientific">Pseudotrichonotus altivelis</name>
    <dbReference type="NCBI Taxonomy" id="172137"/>
    <lineage>
        <taxon>Eukaryota</taxon>
        <taxon>Metazoa</taxon>
        <taxon>Chordata</taxon>
        <taxon>Craniata</taxon>
        <taxon>Vertebrata</taxon>
        <taxon>Euteleostomi</taxon>
        <taxon>Actinopterygii</taxon>
        <taxon>Neopterygii</taxon>
        <taxon>Teleostei</taxon>
        <taxon>Neoteleostei</taxon>
        <taxon>Aulopa</taxon>
        <taxon>Aulopiformes</taxon>
        <taxon>Aulopoidei</taxon>
        <taxon>Pseudotrichonotidae</taxon>
        <taxon>Pseudotrichonotus</taxon>
    </lineage>
</organism>
<geneLocation type="mitochondrion" evidence="16"/>
<proteinExistence type="inferred from homology"/>
<evidence type="ECO:0000256" key="8">
    <source>
        <dbReference type="ARBA" id="ARBA00023065"/>
    </source>
</evidence>
<evidence type="ECO:0000256" key="15">
    <source>
        <dbReference type="SAM" id="Phobius"/>
    </source>
</evidence>
<evidence type="ECO:0000313" key="16">
    <source>
        <dbReference type="EMBL" id="BAR45840.1"/>
    </source>
</evidence>
<gene>
    <name evidence="16" type="primary">ATPase8</name>
</gene>
<sequence length="55" mass="6631">MPQLNPTPWLPILVFSWLVFLYILPPKVINHAFPNEPAMQNTQKFETITWTWPWH</sequence>
<dbReference type="PANTHER" id="PTHR39937">
    <property type="entry name" value="ATP SYNTHASE PROTEIN 8"/>
    <property type="match status" value="1"/>
</dbReference>
<evidence type="ECO:0000256" key="5">
    <source>
        <dbReference type="ARBA" id="ARBA00022692"/>
    </source>
</evidence>
<dbReference type="GO" id="GO:0015078">
    <property type="term" value="F:proton transmembrane transporter activity"/>
    <property type="evidence" value="ECO:0007669"/>
    <property type="project" value="InterPro"/>
</dbReference>
<feature type="transmembrane region" description="Helical" evidence="15">
    <location>
        <begin position="6"/>
        <end position="24"/>
    </location>
</feature>
<keyword evidence="6 14" id="KW-0375">Hydrogen ion transport</keyword>
<dbReference type="GO" id="GO:0045259">
    <property type="term" value="C:proton-transporting ATP synthase complex"/>
    <property type="evidence" value="ECO:0007669"/>
    <property type="project" value="UniProtKB-KW"/>
</dbReference>
<evidence type="ECO:0000256" key="14">
    <source>
        <dbReference type="RuleBase" id="RU003661"/>
    </source>
</evidence>
<evidence type="ECO:0000256" key="6">
    <source>
        <dbReference type="ARBA" id="ARBA00022781"/>
    </source>
</evidence>
<dbReference type="EMBL" id="AP004205">
    <property type="protein sequence ID" value="BAR45840.1"/>
    <property type="molecule type" value="Genomic_DNA"/>
</dbReference>
<comment type="subcellular location">
    <subcellularLocation>
        <location evidence="1 14">Mitochondrion membrane</location>
        <topology evidence="1 14">Single-pass membrane protein</topology>
    </subcellularLocation>
</comment>
<keyword evidence="3 14" id="KW-0813">Transport</keyword>
<evidence type="ECO:0000256" key="2">
    <source>
        <dbReference type="ARBA" id="ARBA00008892"/>
    </source>
</evidence>
<keyword evidence="5 14" id="KW-0812">Transmembrane</keyword>
<keyword evidence="7 15" id="KW-1133">Transmembrane helix</keyword>
<keyword evidence="4 14" id="KW-0138">CF(0)</keyword>
<evidence type="ECO:0000256" key="1">
    <source>
        <dbReference type="ARBA" id="ARBA00004304"/>
    </source>
</evidence>
<keyword evidence="11" id="KW-0066">ATP synthesis</keyword>
<evidence type="ECO:0000256" key="7">
    <source>
        <dbReference type="ARBA" id="ARBA00022989"/>
    </source>
</evidence>
<reference evidence="16" key="1">
    <citation type="submission" date="2001-09" db="EMBL/GenBank/DDBJ databases">
        <title>Molecular Phylogeny and Evolution of Aulopiformes.</title>
        <authorList>
            <person name="Kawaguchi A."/>
            <person name="Miya M."/>
            <person name="Nishida M."/>
        </authorList>
    </citation>
    <scope>NUCLEOTIDE SEQUENCE</scope>
</reference>
<evidence type="ECO:0000256" key="11">
    <source>
        <dbReference type="ARBA" id="ARBA00023310"/>
    </source>
</evidence>
<dbReference type="Pfam" id="PF00895">
    <property type="entry name" value="ATP-synt_8"/>
    <property type="match status" value="1"/>
</dbReference>
<keyword evidence="10 15" id="KW-0472">Membrane</keyword>
<dbReference type="GO" id="GO:0031966">
    <property type="term" value="C:mitochondrial membrane"/>
    <property type="evidence" value="ECO:0007669"/>
    <property type="project" value="UniProtKB-SubCell"/>
</dbReference>
<evidence type="ECO:0000256" key="12">
    <source>
        <dbReference type="ARBA" id="ARBA00053067"/>
    </source>
</evidence>
<dbReference type="AlphaFoldDB" id="A0A0E4B8E1"/>
<evidence type="ECO:0000256" key="10">
    <source>
        <dbReference type="ARBA" id="ARBA00023136"/>
    </source>
</evidence>
<comment type="subunit">
    <text evidence="13">Component of the ATP synthase complex composed at least of ATP5F1A/subunit alpha, ATP5F1B/subunit beta, ATP5MC1/subunit c (homooctomer), MT-ATP6/subunit a, MT-ATP8/subunit 8, ATP5ME/subunit e, ATP5MF/subunit f, ATP5MG/subunit g, ATP5MK/subunit k, ATP5MJ/subunit j, ATP5F1C/subunit gamma, ATP5F1D/subunit delta, ATP5F1E/subunit epsilon, ATP5PF/subunit F6, ATP5PB/subunit b, ATP5PD/subunit d, ATP5PO/subunit OSCP. ATP synthase complex consists of a soluble F(1) head domain (subunits alpha(3) and beta(3)) - the catalytic core - and a membrane F(0) domain - the membrane proton channel (subunits c, a, 8, e, f, g, k and j). These two domains are linked by a central stalk (subunits gamma, delta, and epsilon) rotating inside the F1 region and a stationary peripheral stalk (subunits F6, b, d, and OSCP).</text>
</comment>
<protein>
    <recommendedName>
        <fullName evidence="14">ATP synthase complex subunit 8</fullName>
    </recommendedName>
</protein>
<dbReference type="InterPro" id="IPR001421">
    <property type="entry name" value="ATP8_metazoa"/>
</dbReference>
<comment type="function">
    <text evidence="12">Subunit 8, of the mitochondrial membrane ATP synthase complex (F(1)F(0) ATP synthase or Complex V) that produces ATP from ADP in the presence of a proton gradient across the membrane which is generated by electron transport complexes of the respiratory chain. ATP synthase complex consist of a soluble F(1) head domain - the catalytic core - and a membrane F(1) domain - the membrane proton channel. These two domains are linked by a central stalk rotating inside the F(1) region and a stationary peripheral stalk. During catalysis, ATP synthesis in the catalytic domain of F(1) is coupled via a rotary mechanism of the central stalk subunits to proton translocation. In vivo, can only synthesize ATP although its ATP hydrolase activity can be activated artificially in vitro. Part of the complex F(0) domain.</text>
</comment>
<dbReference type="GO" id="GO:0015986">
    <property type="term" value="P:proton motive force-driven ATP synthesis"/>
    <property type="evidence" value="ECO:0007669"/>
    <property type="project" value="InterPro"/>
</dbReference>
<keyword evidence="8 14" id="KW-0406">Ion transport</keyword>
<dbReference type="InterPro" id="IPR050635">
    <property type="entry name" value="ATPase_protein_8"/>
</dbReference>
<dbReference type="PANTHER" id="PTHR39937:SF1">
    <property type="entry name" value="ATP SYNTHASE PROTEIN 8"/>
    <property type="match status" value="1"/>
</dbReference>
<name>A0A0E4B8E1_9TELE</name>
<evidence type="ECO:0000256" key="13">
    <source>
        <dbReference type="ARBA" id="ARBA00064647"/>
    </source>
</evidence>
<accession>A0A0E4B8E1</accession>
<evidence type="ECO:0000256" key="4">
    <source>
        <dbReference type="ARBA" id="ARBA00022547"/>
    </source>
</evidence>
<evidence type="ECO:0000256" key="3">
    <source>
        <dbReference type="ARBA" id="ARBA00022448"/>
    </source>
</evidence>
<keyword evidence="9 14" id="KW-0496">Mitochondrion</keyword>